<evidence type="ECO:0000256" key="2">
    <source>
        <dbReference type="ARBA" id="ARBA00038825"/>
    </source>
</evidence>
<evidence type="ECO:0000256" key="1">
    <source>
        <dbReference type="ARBA" id="ARBA00037217"/>
    </source>
</evidence>
<dbReference type="GO" id="GO:0016491">
    <property type="term" value="F:oxidoreductase activity"/>
    <property type="evidence" value="ECO:0007669"/>
    <property type="project" value="InterPro"/>
</dbReference>
<evidence type="ECO:0000313" key="5">
    <source>
        <dbReference type="EMBL" id="CAA9292697.1"/>
    </source>
</evidence>
<dbReference type="GO" id="GO:0005829">
    <property type="term" value="C:cytosol"/>
    <property type="evidence" value="ECO:0007669"/>
    <property type="project" value="TreeGrafter"/>
</dbReference>
<dbReference type="EMBL" id="CADCTQ010000393">
    <property type="protein sequence ID" value="CAA9292697.1"/>
    <property type="molecule type" value="Genomic_DNA"/>
</dbReference>
<dbReference type="PANTHER" id="PTHR10668:SF103">
    <property type="entry name" value="PYRIDINE NUCLEOTIDE-DISULFIDE OXIDOREDUCTASE DOMAIN-CONTAINING PROTEIN 2"/>
    <property type="match status" value="1"/>
</dbReference>
<dbReference type="PANTHER" id="PTHR10668">
    <property type="entry name" value="PHYTOENE DEHYDROGENASE"/>
    <property type="match status" value="1"/>
</dbReference>
<dbReference type="Pfam" id="PF13450">
    <property type="entry name" value="NAD_binding_8"/>
    <property type="match status" value="1"/>
</dbReference>
<feature type="domain" description="Amine oxidase" evidence="4">
    <location>
        <begin position="167"/>
        <end position="330"/>
    </location>
</feature>
<dbReference type="Gene3D" id="3.50.50.60">
    <property type="entry name" value="FAD/NAD(P)-binding domain"/>
    <property type="match status" value="2"/>
</dbReference>
<name>A0A6J4K0M6_9SPHI</name>
<comment type="function">
    <text evidence="1">Probable oxidoreductase that may play a role as regulator of mitochondrial function.</text>
</comment>
<evidence type="ECO:0000256" key="3">
    <source>
        <dbReference type="ARBA" id="ARBA00040298"/>
    </source>
</evidence>
<reference evidence="5" key="1">
    <citation type="submission" date="2020-02" db="EMBL/GenBank/DDBJ databases">
        <authorList>
            <person name="Meier V. D."/>
        </authorList>
    </citation>
    <scope>NUCLEOTIDE SEQUENCE</scope>
    <source>
        <strain evidence="5">AVDCRST_MAG56</strain>
    </source>
</reference>
<dbReference type="InterPro" id="IPR036188">
    <property type="entry name" value="FAD/NAD-bd_sf"/>
</dbReference>
<dbReference type="AlphaFoldDB" id="A0A6J4K0M6"/>
<protein>
    <recommendedName>
        <fullName evidence="3">Pyridine nucleotide-disulfide oxidoreductase domain-containing protein 2</fullName>
    </recommendedName>
</protein>
<gene>
    <name evidence="5" type="ORF">AVDCRST_MAG56-4762</name>
</gene>
<dbReference type="SUPFAM" id="SSF51905">
    <property type="entry name" value="FAD/NAD(P)-binding domain"/>
    <property type="match status" value="1"/>
</dbReference>
<evidence type="ECO:0000259" key="4">
    <source>
        <dbReference type="Pfam" id="PF01593"/>
    </source>
</evidence>
<organism evidence="5">
    <name type="scientific">uncultured Cytophagales bacterium</name>
    <dbReference type="NCBI Taxonomy" id="158755"/>
    <lineage>
        <taxon>Bacteria</taxon>
        <taxon>Pseudomonadati</taxon>
        <taxon>Bacteroidota</taxon>
        <taxon>Sphingobacteriia</taxon>
        <taxon>Sphingobacteriales</taxon>
        <taxon>environmental samples</taxon>
    </lineage>
</organism>
<comment type="subunit">
    <text evidence="2">Interacts with COX5B; this interaction may contribute to localize PYROXD2 to the inner face of the inner mitochondrial membrane.</text>
</comment>
<dbReference type="Pfam" id="PF01593">
    <property type="entry name" value="Amino_oxidase"/>
    <property type="match status" value="1"/>
</dbReference>
<dbReference type="InterPro" id="IPR002937">
    <property type="entry name" value="Amino_oxidase"/>
</dbReference>
<sequence>MVQSKFSQSYDIVVVGGGHNGLVAAAYLGRAGKKVLLLERNARVGGATVSEAVFPGQAARLSRYAYLVSLLPPKILSDLGITLQARRRRVASYTPYRRAGRHGGLLIGNLAAPATKASFHQLAGNTTEYGRYRQLLGLQTGFAEKVWPTLLQPLQTKAELRSRFVTPDEKRSWNALVEEPLGRLIERELDDDLLRGVVFTDAKIGAFTHAHHDSLLQNRTFLYHILGNGTGEWRVPTGGMGALVGELERVCRENGVTIRTDAAVQRLELGRDSHTVTYAADGGWHDVKARYVLVNAAPAVLDGWLGRAPALGADDEGSVFKINMLLKKLPRLRDASVRPEDAFAGTFHVDEGYAQLSAAYGQAKAGKLPQQLPFELYCHTLTDPSILSPALAAEGYHTLTLFGLDVPYFLFEKDPEGTKKEAVARYLAGLDAYLAEPLAACLATDADGNPCFEAKSPVDIARELNLPRGNIFHNALSWFYAETADEAGRWGVETDVERVYLCGSGARRGGAVSGIPGHNAAMQVLGQRF</sequence>
<proteinExistence type="predicted"/>
<accession>A0A6J4K0M6</accession>